<evidence type="ECO:0000256" key="7">
    <source>
        <dbReference type="RuleBase" id="RU363071"/>
    </source>
</evidence>
<feature type="binding site" evidence="6">
    <location>
        <position position="457"/>
    </location>
    <ligand>
        <name>Mn(2+)</name>
        <dbReference type="ChEBI" id="CHEBI:29035"/>
    </ligand>
</feature>
<comment type="cofactor">
    <cofactor evidence="6">
        <name>Mn(2+)</name>
        <dbReference type="ChEBI" id="CHEBI:29035"/>
    </cofactor>
    <cofactor evidence="6">
        <name>Co(2+)</name>
        <dbReference type="ChEBI" id="CHEBI:48828"/>
    </cofactor>
    <cofactor evidence="6">
        <name>Cd(2+)</name>
        <dbReference type="ChEBI" id="CHEBI:48775"/>
    </cofactor>
    <text evidence="6">Binds 1 divalent cation per subunit. The enzyme is active with manganese, cobalt or cadmium ions.</text>
</comment>
<comment type="subcellular location">
    <subcellularLocation>
        <location evidence="7">Plastid</location>
        <location evidence="7">Chloroplast</location>
    </subcellularLocation>
</comment>
<keyword evidence="6" id="KW-0104">Cadmium</keyword>
<evidence type="ECO:0000256" key="8">
    <source>
        <dbReference type="SAM" id="MobiDB-lite"/>
    </source>
</evidence>
<comment type="pathway">
    <text evidence="1 7">Metabolic intermediate biosynthesis; chorismate biosynthesis; chorismate from D-erythrose 4-phosphate and phosphoenolpyruvate: step 1/7.</text>
</comment>
<keyword evidence="6" id="KW-0464">Manganese</keyword>
<feature type="binding site" evidence="6">
    <location>
        <position position="171"/>
    </location>
    <ligand>
        <name>phosphoenolpyruvate</name>
        <dbReference type="ChEBI" id="CHEBI:58702"/>
    </ligand>
</feature>
<feature type="binding site" evidence="6">
    <location>
        <position position="416"/>
    </location>
    <ligand>
        <name>Mn(2+)</name>
        <dbReference type="ChEBI" id="CHEBI:29035"/>
    </ligand>
</feature>
<keyword evidence="3 7" id="KW-0808">Transferase</keyword>
<dbReference type="GO" id="GO:0009073">
    <property type="term" value="P:aromatic amino acid family biosynthetic process"/>
    <property type="evidence" value="ECO:0007669"/>
    <property type="project" value="UniProtKB-KW"/>
</dbReference>
<protein>
    <recommendedName>
        <fullName evidence="7">Phospho-2-dehydro-3-deoxyheptonate aldolase</fullName>
        <ecNumber evidence="7">2.5.1.54</ecNumber>
    </recommendedName>
</protein>
<dbReference type="GO" id="GO:0003849">
    <property type="term" value="F:3-deoxy-7-phosphoheptulonate synthase activity"/>
    <property type="evidence" value="ECO:0007669"/>
    <property type="project" value="UniProtKB-EC"/>
</dbReference>
<keyword evidence="6" id="KW-0170">Cobalt</keyword>
<dbReference type="GO" id="GO:0009423">
    <property type="term" value="P:chorismate biosynthetic process"/>
    <property type="evidence" value="ECO:0007669"/>
    <property type="project" value="UniProtKB-UniPathway"/>
</dbReference>
<dbReference type="UniPathway" id="UPA00053">
    <property type="reaction ID" value="UER00084"/>
</dbReference>
<evidence type="ECO:0000256" key="5">
    <source>
        <dbReference type="ARBA" id="ARBA00047508"/>
    </source>
</evidence>
<evidence type="ECO:0000256" key="1">
    <source>
        <dbReference type="ARBA" id="ARBA00004688"/>
    </source>
</evidence>
<dbReference type="InterPro" id="IPR002480">
    <property type="entry name" value="DAHP_synth_2"/>
</dbReference>
<dbReference type="NCBIfam" id="TIGR01358">
    <property type="entry name" value="DAHP_synth_II"/>
    <property type="match status" value="1"/>
</dbReference>
<comment type="similarity">
    <text evidence="2 7">Belongs to the class-II DAHP synthase family.</text>
</comment>
<organism evidence="9">
    <name type="scientific">Auxenochlorella protothecoides</name>
    <name type="common">Green microalga</name>
    <name type="synonym">Chlorella protothecoides</name>
    <dbReference type="NCBI Taxonomy" id="3075"/>
    <lineage>
        <taxon>Eukaryota</taxon>
        <taxon>Viridiplantae</taxon>
        <taxon>Chlorophyta</taxon>
        <taxon>core chlorophytes</taxon>
        <taxon>Trebouxiophyceae</taxon>
        <taxon>Chlorellales</taxon>
        <taxon>Chlorellaceae</taxon>
        <taxon>Auxenochlorella</taxon>
    </lineage>
</organism>
<dbReference type="Pfam" id="PF01474">
    <property type="entry name" value="DAHP_synth_2"/>
    <property type="match status" value="1"/>
</dbReference>
<evidence type="ECO:0000256" key="4">
    <source>
        <dbReference type="ARBA" id="ARBA00023141"/>
    </source>
</evidence>
<dbReference type="SUPFAM" id="SSF51569">
    <property type="entry name" value="Aldolase"/>
    <property type="match status" value="1"/>
</dbReference>
<dbReference type="GO" id="GO:0008652">
    <property type="term" value="P:amino acid biosynthetic process"/>
    <property type="evidence" value="ECO:0007669"/>
    <property type="project" value="UniProtKB-KW"/>
</dbReference>
<keyword evidence="4 7" id="KW-0057">Aromatic amino acid biosynthesis</keyword>
<feature type="non-terminal residue" evidence="9">
    <location>
        <position position="1"/>
    </location>
</feature>
<feature type="binding site" evidence="6">
    <location>
        <position position="384"/>
    </location>
    <ligand>
        <name>phosphoenolpyruvate</name>
        <dbReference type="ChEBI" id="CHEBI:58702"/>
    </ligand>
</feature>
<feature type="compositionally biased region" description="Low complexity" evidence="8">
    <location>
        <begin position="520"/>
        <end position="533"/>
    </location>
</feature>
<sequence>LPFHTLCSDINMVAMRGAGVGARTAPFRCPAATSRAVSRTPRGPLRPRAIAAPSAVPFLPSADHLQEWGPQSWKQREALQQPNYPNQAELDEAVAQIAAFPPLVFAGECRTLQSRVAAAAAGEAFLVQGGDCAEAFSQFNANRIRDLFRLLLQMSVVLMYGGGVPVVKIGRLAGQFAKPRSADLETVDGQSLPSYRGDIINGPEFTPEARVPDPARLVRGYNQSAATLNLLRGFATGGYAALDRVMQWNLDFTRGSEEGRAYRDLASRIEESITFMRACGLDMHSAIMRETDFYVSHEALLLDYEAALTREDSTTGLWYGCSGHFLWCGERTRQLDGAHVEYLRGVGNPLGVKVSDKADPADLVALIAALNPENTPGRLAVIVRMGAAKLRERLPALLAAVGAAGQVVTWICDPMHGNTEAVQGYKTRRFENVRAELEAFFDVHEAAGTVPGGMHLEMTGDDVTECIGGGAAVTELDLSSRYHTHCDPRLNAEQALELAFYVASRLRRRRAARDAEQQRADGAPAAAARNGLL</sequence>
<keyword evidence="7" id="KW-0150">Chloroplast</keyword>
<dbReference type="PANTHER" id="PTHR21337">
    <property type="entry name" value="PHOSPHO-2-DEHYDRO-3-DEOXYHEPTONATE ALDOLASE 1, 2"/>
    <property type="match status" value="1"/>
</dbReference>
<dbReference type="PANTHER" id="PTHR21337:SF0">
    <property type="entry name" value="PHOSPHO-2-DEHYDRO-3-DEOXYHEPTONATE ALDOLASE"/>
    <property type="match status" value="1"/>
</dbReference>
<feature type="region of interest" description="Disordered" evidence="8">
    <location>
        <begin position="513"/>
        <end position="533"/>
    </location>
</feature>
<dbReference type="EC" id="2.5.1.54" evidence="7"/>
<dbReference type="AlphaFoldDB" id="A0A1D2AH98"/>
<comment type="catalytic activity">
    <reaction evidence="5 7">
        <text>D-erythrose 4-phosphate + phosphoenolpyruvate + H2O = 7-phospho-2-dehydro-3-deoxy-D-arabino-heptonate + phosphate</text>
        <dbReference type="Rhea" id="RHEA:14717"/>
        <dbReference type="ChEBI" id="CHEBI:15377"/>
        <dbReference type="ChEBI" id="CHEBI:16897"/>
        <dbReference type="ChEBI" id="CHEBI:43474"/>
        <dbReference type="ChEBI" id="CHEBI:58394"/>
        <dbReference type="ChEBI" id="CHEBI:58702"/>
        <dbReference type="EC" id="2.5.1.54"/>
    </reaction>
</comment>
<feature type="binding site" evidence="6">
    <location>
        <position position="353"/>
    </location>
    <ligand>
        <name>phosphoenolpyruvate</name>
        <dbReference type="ChEBI" id="CHEBI:58702"/>
    </ligand>
</feature>
<evidence type="ECO:0000256" key="3">
    <source>
        <dbReference type="ARBA" id="ARBA00022679"/>
    </source>
</evidence>
<feature type="binding site" evidence="6">
    <location>
        <position position="132"/>
    </location>
    <ligand>
        <name>Mn(2+)</name>
        <dbReference type="ChEBI" id="CHEBI:29035"/>
    </ligand>
</feature>
<feature type="binding site" evidence="6">
    <location>
        <begin position="330"/>
        <end position="331"/>
    </location>
    <ligand>
        <name>phosphoenolpyruvate</name>
        <dbReference type="ChEBI" id="CHEBI:58702"/>
    </ligand>
</feature>
<keyword evidence="7" id="KW-0028">Amino-acid biosynthesis</keyword>
<gene>
    <name evidence="9" type="ORF">g.44522</name>
</gene>
<evidence type="ECO:0000256" key="2">
    <source>
        <dbReference type="ARBA" id="ARBA00008911"/>
    </source>
</evidence>
<dbReference type="EMBL" id="GDKF01000347">
    <property type="protein sequence ID" value="JAT78275.1"/>
    <property type="molecule type" value="Transcribed_RNA"/>
</dbReference>
<dbReference type="Gene3D" id="3.20.20.70">
    <property type="entry name" value="Aldolase class I"/>
    <property type="match status" value="1"/>
</dbReference>
<dbReference type="InterPro" id="IPR013785">
    <property type="entry name" value="Aldolase_TIM"/>
</dbReference>
<feature type="binding site" evidence="6">
    <location>
        <position position="487"/>
    </location>
    <ligand>
        <name>Mn(2+)</name>
        <dbReference type="ChEBI" id="CHEBI:29035"/>
    </ligand>
</feature>
<evidence type="ECO:0000313" key="9">
    <source>
        <dbReference type="EMBL" id="JAT78275.1"/>
    </source>
</evidence>
<keyword evidence="7" id="KW-0809">Transit peptide</keyword>
<name>A0A1D2AH98_AUXPR</name>
<evidence type="ECO:0000256" key="6">
    <source>
        <dbReference type="PIRSR" id="PIRSR602480-1"/>
    </source>
</evidence>
<reference evidence="9" key="1">
    <citation type="submission" date="2015-08" db="EMBL/GenBank/DDBJ databases">
        <authorList>
            <person name="Babu N.S."/>
            <person name="Beckwith C.J."/>
            <person name="Beseler K.G."/>
            <person name="Brison A."/>
            <person name="Carone J.V."/>
            <person name="Caskin T.P."/>
            <person name="Diamond M."/>
            <person name="Durham M.E."/>
            <person name="Foxe J.M."/>
            <person name="Go M."/>
            <person name="Henderson B.A."/>
            <person name="Jones I.B."/>
            <person name="McGettigan J.A."/>
            <person name="Micheletti S.J."/>
            <person name="Nasrallah M.E."/>
            <person name="Ortiz D."/>
            <person name="Piller C.R."/>
            <person name="Privatt S.R."/>
            <person name="Schneider S.L."/>
            <person name="Sharp S."/>
            <person name="Smith T.C."/>
            <person name="Stanton J.D."/>
            <person name="Ullery H.E."/>
            <person name="Wilson R.J."/>
            <person name="Serrano M.G."/>
            <person name="Buck G."/>
            <person name="Lee V."/>
            <person name="Wang Y."/>
            <person name="Carvalho R."/>
            <person name="Voegtly L."/>
            <person name="Shi R."/>
            <person name="Duckworth R."/>
            <person name="Johnson A."/>
            <person name="Loviza R."/>
            <person name="Walstead R."/>
            <person name="Shah Z."/>
            <person name="Kiflezghi M."/>
            <person name="Wade K."/>
            <person name="Ball S.L."/>
            <person name="Bradley K.W."/>
            <person name="Asai D.J."/>
            <person name="Bowman C.A."/>
            <person name="Russell D.A."/>
            <person name="Pope W.H."/>
            <person name="Jacobs-Sera D."/>
            <person name="Hendrix R.W."/>
            <person name="Hatfull G.F."/>
        </authorList>
    </citation>
    <scope>NUCLEOTIDE SEQUENCE</scope>
</reference>
<accession>A0A1D2AH98</accession>
<proteinExistence type="inferred from homology"/>
<keyword evidence="7" id="KW-0934">Plastid</keyword>
<dbReference type="GO" id="GO:0009507">
    <property type="term" value="C:chloroplast"/>
    <property type="evidence" value="ECO:0007669"/>
    <property type="project" value="UniProtKB-SubCell"/>
</dbReference>